<organism evidence="16 17">
    <name type="scientific">Colwellia chukchiensis</name>
    <dbReference type="NCBI Taxonomy" id="641665"/>
    <lineage>
        <taxon>Bacteria</taxon>
        <taxon>Pseudomonadati</taxon>
        <taxon>Pseudomonadota</taxon>
        <taxon>Gammaproteobacteria</taxon>
        <taxon>Alteromonadales</taxon>
        <taxon>Colwelliaceae</taxon>
        <taxon>Colwellia</taxon>
    </lineage>
</organism>
<keyword evidence="7 12" id="KW-0863">Zinc-finger</keyword>
<evidence type="ECO:0000256" key="7">
    <source>
        <dbReference type="ARBA" id="ARBA00022771"/>
    </source>
</evidence>
<comment type="cofactor">
    <cofactor evidence="12 13 14">
        <name>Zn(2+)</name>
        <dbReference type="ChEBI" id="CHEBI:29105"/>
    </cofactor>
    <text evidence="12 13 14">Binds 1 zinc ion per monomer.</text>
</comment>
<evidence type="ECO:0000256" key="1">
    <source>
        <dbReference type="ARBA" id="ARBA00022478"/>
    </source>
</evidence>
<dbReference type="InterPro" id="IPR036977">
    <property type="entry name" value="DNA_primase_Znf_CHC2"/>
</dbReference>
<dbReference type="Pfam" id="PF08275">
    <property type="entry name" value="DNAG_N"/>
    <property type="match status" value="1"/>
</dbReference>
<dbReference type="PANTHER" id="PTHR30313:SF2">
    <property type="entry name" value="DNA PRIMASE"/>
    <property type="match status" value="1"/>
</dbReference>
<dbReference type="OrthoDB" id="9803773at2"/>
<dbReference type="NCBIfam" id="TIGR01391">
    <property type="entry name" value="dnaG"/>
    <property type="match status" value="1"/>
</dbReference>
<dbReference type="InterPro" id="IPR006295">
    <property type="entry name" value="DNA_primase_DnaG"/>
</dbReference>
<dbReference type="InterPro" id="IPR050219">
    <property type="entry name" value="DnaG_primase"/>
</dbReference>
<dbReference type="Gene3D" id="1.10.860.10">
    <property type="entry name" value="DNAb Helicase, Chain A"/>
    <property type="match status" value="1"/>
</dbReference>
<evidence type="ECO:0000256" key="14">
    <source>
        <dbReference type="PIRSR" id="PIRSR002811-1"/>
    </source>
</evidence>
<evidence type="ECO:0000256" key="12">
    <source>
        <dbReference type="HAMAP-Rule" id="MF_00974"/>
    </source>
</evidence>
<evidence type="ECO:0000256" key="5">
    <source>
        <dbReference type="ARBA" id="ARBA00022705"/>
    </source>
</evidence>
<dbReference type="RefSeq" id="WP_085283451.1">
    <property type="nucleotide sequence ID" value="NZ_FOBI01000002.1"/>
</dbReference>
<evidence type="ECO:0000256" key="11">
    <source>
        <dbReference type="ARBA" id="ARBA00023163"/>
    </source>
</evidence>
<dbReference type="EMBL" id="FOBI01000002">
    <property type="protein sequence ID" value="SEK75127.1"/>
    <property type="molecule type" value="Genomic_DNA"/>
</dbReference>
<evidence type="ECO:0000313" key="16">
    <source>
        <dbReference type="EMBL" id="SEK75127.1"/>
    </source>
</evidence>
<dbReference type="FunFam" id="3.90.580.10:FF:000001">
    <property type="entry name" value="DNA primase"/>
    <property type="match status" value="1"/>
</dbReference>
<keyword evidence="2 12" id="KW-0639">Primosome</keyword>
<evidence type="ECO:0000256" key="8">
    <source>
        <dbReference type="ARBA" id="ARBA00022833"/>
    </source>
</evidence>
<dbReference type="Pfam" id="PF13155">
    <property type="entry name" value="Toprim_2"/>
    <property type="match status" value="1"/>
</dbReference>
<evidence type="ECO:0000256" key="2">
    <source>
        <dbReference type="ARBA" id="ARBA00022515"/>
    </source>
</evidence>
<evidence type="ECO:0000313" key="17">
    <source>
        <dbReference type="Proteomes" id="UP000199297"/>
    </source>
</evidence>
<dbReference type="GO" id="GO:1990077">
    <property type="term" value="C:primosome complex"/>
    <property type="evidence" value="ECO:0007669"/>
    <property type="project" value="UniProtKB-KW"/>
</dbReference>
<gene>
    <name evidence="12" type="primary">dnaG</name>
    <name evidence="16" type="ORF">SAMN05216262_102271</name>
</gene>
<keyword evidence="11 12" id="KW-0804">Transcription</keyword>
<dbReference type="CDD" id="cd03364">
    <property type="entry name" value="TOPRIM_DnaG_primases"/>
    <property type="match status" value="1"/>
</dbReference>
<dbReference type="InterPro" id="IPR034151">
    <property type="entry name" value="TOPRIM_DnaG_bac"/>
</dbReference>
<dbReference type="InterPro" id="IPR002694">
    <property type="entry name" value="Znf_CHC2"/>
</dbReference>
<dbReference type="SMART" id="SM00400">
    <property type="entry name" value="ZnF_CHCC"/>
    <property type="match status" value="1"/>
</dbReference>
<dbReference type="Pfam" id="PF10410">
    <property type="entry name" value="DnaB_bind"/>
    <property type="match status" value="1"/>
</dbReference>
<dbReference type="Proteomes" id="UP000199297">
    <property type="component" value="Unassembled WGS sequence"/>
</dbReference>
<evidence type="ECO:0000256" key="13">
    <source>
        <dbReference type="PIRNR" id="PIRNR002811"/>
    </source>
</evidence>
<evidence type="ECO:0000256" key="3">
    <source>
        <dbReference type="ARBA" id="ARBA00022679"/>
    </source>
</evidence>
<protein>
    <recommendedName>
        <fullName evidence="12 13">DNA primase</fullName>
        <ecNumber evidence="12">2.7.7.101</ecNumber>
    </recommendedName>
</protein>
<comment type="function">
    <text evidence="12 13">RNA polymerase that catalyzes the synthesis of short RNA molecules used as primers for DNA polymerase during DNA replication.</text>
</comment>
<accession>A0A1H7JMM3</accession>
<dbReference type="SMART" id="SM00493">
    <property type="entry name" value="TOPRIM"/>
    <property type="match status" value="1"/>
</dbReference>
<dbReference type="PIRSF" id="PIRSF002811">
    <property type="entry name" value="DnaG"/>
    <property type="match status" value="1"/>
</dbReference>
<dbReference type="SUPFAM" id="SSF117023">
    <property type="entry name" value="DNA primase DnaG, C-terminal domain"/>
    <property type="match status" value="1"/>
</dbReference>
<dbReference type="GO" id="GO:0006269">
    <property type="term" value="P:DNA replication, synthesis of primer"/>
    <property type="evidence" value="ECO:0007669"/>
    <property type="project" value="UniProtKB-UniRule"/>
</dbReference>
<dbReference type="InterPro" id="IPR013173">
    <property type="entry name" value="DNA_primase_DnaG_DnaB-bd_dom"/>
</dbReference>
<evidence type="ECO:0000259" key="15">
    <source>
        <dbReference type="PROSITE" id="PS50880"/>
    </source>
</evidence>
<dbReference type="AlphaFoldDB" id="A0A1H7JMM3"/>
<dbReference type="Gene3D" id="1.20.50.20">
    <property type="entry name" value="DnaG, RNA polymerase domain, helical bundle"/>
    <property type="match status" value="1"/>
</dbReference>
<proteinExistence type="inferred from homology"/>
<comment type="similarity">
    <text evidence="12 13">Belongs to the DnaG primase family.</text>
</comment>
<dbReference type="InterPro" id="IPR037068">
    <property type="entry name" value="DNA_primase_core_N_sf"/>
</dbReference>
<dbReference type="Gene3D" id="3.90.980.10">
    <property type="entry name" value="DNA primase, catalytic core, N-terminal domain"/>
    <property type="match status" value="1"/>
</dbReference>
<dbReference type="Gene3D" id="3.90.580.10">
    <property type="entry name" value="Zinc finger, CHC2-type domain"/>
    <property type="match status" value="1"/>
</dbReference>
<keyword evidence="1 12" id="KW-0240">DNA-directed RNA polymerase</keyword>
<dbReference type="EC" id="2.7.7.101" evidence="12"/>
<dbReference type="InterPro" id="IPR030846">
    <property type="entry name" value="DnaG_bac"/>
</dbReference>
<feature type="domain" description="Toprim" evidence="15">
    <location>
        <begin position="266"/>
        <end position="348"/>
    </location>
</feature>
<dbReference type="GO" id="GO:0003677">
    <property type="term" value="F:DNA binding"/>
    <property type="evidence" value="ECO:0007669"/>
    <property type="project" value="UniProtKB-KW"/>
</dbReference>
<dbReference type="InterPro" id="IPR013264">
    <property type="entry name" value="DNAG_N"/>
</dbReference>
<dbReference type="GO" id="GO:0005737">
    <property type="term" value="C:cytoplasm"/>
    <property type="evidence" value="ECO:0007669"/>
    <property type="project" value="TreeGrafter"/>
</dbReference>
<evidence type="ECO:0000256" key="6">
    <source>
        <dbReference type="ARBA" id="ARBA00022723"/>
    </source>
</evidence>
<dbReference type="PANTHER" id="PTHR30313">
    <property type="entry name" value="DNA PRIMASE"/>
    <property type="match status" value="1"/>
</dbReference>
<dbReference type="InterPro" id="IPR016136">
    <property type="entry name" value="DNA_helicase_N/primase_C"/>
</dbReference>
<dbReference type="GO" id="GO:0008270">
    <property type="term" value="F:zinc ion binding"/>
    <property type="evidence" value="ECO:0007669"/>
    <property type="project" value="UniProtKB-UniRule"/>
</dbReference>
<dbReference type="Pfam" id="PF01807">
    <property type="entry name" value="Zn_ribbon_DnaG"/>
    <property type="match status" value="1"/>
</dbReference>
<keyword evidence="4 12" id="KW-0548">Nucleotidyltransferase</keyword>
<evidence type="ECO:0000256" key="4">
    <source>
        <dbReference type="ARBA" id="ARBA00022695"/>
    </source>
</evidence>
<evidence type="ECO:0000256" key="10">
    <source>
        <dbReference type="ARBA" id="ARBA00023125"/>
    </source>
</evidence>
<comment type="domain">
    <text evidence="12">Contains an N-terminal zinc-binding domain, a central core domain that contains the primase activity, and a C-terminal DnaB-binding domain.</text>
</comment>
<dbReference type="InterPro" id="IPR019475">
    <property type="entry name" value="DNA_primase_DnaB-bd"/>
</dbReference>
<reference evidence="17" key="1">
    <citation type="submission" date="2016-10" db="EMBL/GenBank/DDBJ databases">
        <authorList>
            <person name="Varghese N."/>
            <person name="Submissions S."/>
        </authorList>
    </citation>
    <scope>NUCLEOTIDE SEQUENCE [LARGE SCALE GENOMIC DNA]</scope>
    <source>
        <strain evidence="17">CGMCC 1.9127</strain>
    </source>
</reference>
<dbReference type="SUPFAM" id="SSF56731">
    <property type="entry name" value="DNA primase core"/>
    <property type="match status" value="1"/>
</dbReference>
<keyword evidence="17" id="KW-1185">Reference proteome</keyword>
<dbReference type="GO" id="GO:0003899">
    <property type="term" value="F:DNA-directed RNA polymerase activity"/>
    <property type="evidence" value="ECO:0007669"/>
    <property type="project" value="UniProtKB-UniRule"/>
</dbReference>
<dbReference type="GO" id="GO:0000428">
    <property type="term" value="C:DNA-directed RNA polymerase complex"/>
    <property type="evidence" value="ECO:0007669"/>
    <property type="project" value="UniProtKB-KW"/>
</dbReference>
<keyword evidence="8 12" id="KW-0862">Zinc</keyword>
<comment type="catalytic activity">
    <reaction evidence="12">
        <text>ssDNA + n NTP = ssDNA/pppN(pN)n-1 hybrid + (n-1) diphosphate.</text>
        <dbReference type="EC" id="2.7.7.101"/>
    </reaction>
</comment>
<dbReference type="FunFam" id="3.40.1360.10:FF:000002">
    <property type="entry name" value="DNA primase"/>
    <property type="match status" value="1"/>
</dbReference>
<name>A0A1H7JMM3_9GAMM</name>
<dbReference type="InterPro" id="IPR006171">
    <property type="entry name" value="TOPRIM_dom"/>
</dbReference>
<dbReference type="PROSITE" id="PS50880">
    <property type="entry name" value="TOPRIM"/>
    <property type="match status" value="1"/>
</dbReference>
<evidence type="ECO:0000256" key="9">
    <source>
        <dbReference type="ARBA" id="ARBA00022842"/>
    </source>
</evidence>
<dbReference type="SMART" id="SM00766">
    <property type="entry name" value="DnaG_DnaB_bind"/>
    <property type="match status" value="1"/>
</dbReference>
<dbReference type="SUPFAM" id="SSF57783">
    <property type="entry name" value="Zinc beta-ribbon"/>
    <property type="match status" value="1"/>
</dbReference>
<keyword evidence="5 12" id="KW-0235">DNA replication</keyword>
<dbReference type="STRING" id="641665.GCA_002104455_01663"/>
<sequence>MAGMIPRQFIDDLLARADIVELIDSRVPLKKAGKNYQACCPFHTEKSPSFSVSQDKQFYHCFGCGEHGNAISFLMEFDRLEFPDAVEELAAHYNMDVPREQTNRSPAQQKQAQQAYLQKQDDYELMLQISRFYQQQLKVAVDKDNAIAYLKGRGLSGEIVKRFGIGYISDTWEGMMKVFGGNGETNQQLVDLGMAIQGDKNKPYDRFRGRIQFPIRDKRGRVVGFGGRVLSDGTPKYLNSPETRIYHKGQELYGLYEAKQANKQLTRLVVVEGYMDVVALAQHGVDYAVAALGTATTPEQLQTLFRTVKEVICCYDGDRAGRDAAWRAMDNALPLIQDGYSLKFVFLPDGEDPDSLIREQGQAAFEAMLNTATPLSQFLFDHLLSQIDMSSPEGKGAAIGAFQPYLAKLPDSNLKDALVTKLANQFGASNELQLKKLQASFTHVTSPKAAIKRPKITPVRLAIALLLEHPHIVEILPDPSILKDLNLPGIPLLNSLLSLCKQNPKVSGAQLIEHFRGQEAGKQLTKLMCLEHHVQAENAEDTFLDIIENFLNKFLENRSNELLEKQRSVGLTKAEMGELHGLLSEQK</sequence>
<dbReference type="HAMAP" id="MF_00974">
    <property type="entry name" value="DNA_primase_DnaG"/>
    <property type="match status" value="1"/>
</dbReference>
<keyword evidence="9" id="KW-0460">Magnesium</keyword>
<keyword evidence="6 12" id="KW-0479">Metal-binding</keyword>
<comment type="subunit">
    <text evidence="12">Monomer. Interacts with DnaB.</text>
</comment>
<dbReference type="Pfam" id="PF08278">
    <property type="entry name" value="DnaG_DnaB_bind"/>
    <property type="match status" value="1"/>
</dbReference>
<keyword evidence="10 12" id="KW-0238">DNA-binding</keyword>
<dbReference type="FunFam" id="3.90.980.10:FF:000001">
    <property type="entry name" value="DNA primase"/>
    <property type="match status" value="1"/>
</dbReference>
<dbReference type="Gene3D" id="3.40.1360.10">
    <property type="match status" value="1"/>
</dbReference>
<feature type="zinc finger region" description="CHC2-type" evidence="12 14">
    <location>
        <begin position="40"/>
        <end position="64"/>
    </location>
</feature>
<keyword evidence="3 12" id="KW-0808">Transferase</keyword>